<sequence>MDSLHSKPHVALLSSPGIGHLTPVLELSKRLVANHGFHVTVFSVTTTTTTTAPPPPKPKTATTTTLDLVDIFELHVDISGLVNPNAPFVARVGVTMRESLPILRQAISGMDPRPTILVVDIFGTEAMKIADEFDMSKYVFITTSAWVFAFCVFVPTLDDEVEGEYVDLQEPVKIPGCNPVRVEDLVDPMLDRRSQQYFEFLRTCKGYLSFDGVLVNTWEDLERPTLKAFRENGILKQILKAPIYPIGPLIKRVGSSGSRSELLDWLDLQPCQSVLYVSFGSAGTVSAKQITELAWGLELSQQRFIWVLRPPMEKNGPHDLNGCDDVANYLPDGFLSRTHKLGLVVPMWAPQEEILGHRSVGGFLSHGGWNSSLESILSGLPMIMWPLYAEQKMNAAMVVEELEVGVRVVQLSEMVEREEIAKFVRMVMEGREGEAMRTRVKELQCSGERALIENGSSYESMCELARDFEMKLKH</sequence>
<dbReference type="EMBL" id="CM045766">
    <property type="protein sequence ID" value="KAI8005094.1"/>
    <property type="molecule type" value="Genomic_DNA"/>
</dbReference>
<evidence type="ECO:0000313" key="2">
    <source>
        <dbReference type="Proteomes" id="UP001060215"/>
    </source>
</evidence>
<comment type="caution">
    <text evidence="1">The sequence shown here is derived from an EMBL/GenBank/DDBJ whole genome shotgun (WGS) entry which is preliminary data.</text>
</comment>
<evidence type="ECO:0000313" key="1">
    <source>
        <dbReference type="EMBL" id="KAI8005094.1"/>
    </source>
</evidence>
<accession>A0ACC0GWL5</accession>
<gene>
    <name evidence="1" type="ORF">LOK49_LG08G02303</name>
</gene>
<dbReference type="Proteomes" id="UP001060215">
    <property type="component" value="Chromosome 9"/>
</dbReference>
<keyword evidence="2" id="KW-1185">Reference proteome</keyword>
<protein>
    <submittedName>
        <fullName evidence="1">Anthocyanidin 3-O-glucosyltransferase 5</fullName>
    </submittedName>
</protein>
<name>A0ACC0GWL5_9ERIC</name>
<organism evidence="1 2">
    <name type="scientific">Camellia lanceoleosa</name>
    <dbReference type="NCBI Taxonomy" id="1840588"/>
    <lineage>
        <taxon>Eukaryota</taxon>
        <taxon>Viridiplantae</taxon>
        <taxon>Streptophyta</taxon>
        <taxon>Embryophyta</taxon>
        <taxon>Tracheophyta</taxon>
        <taxon>Spermatophyta</taxon>
        <taxon>Magnoliopsida</taxon>
        <taxon>eudicotyledons</taxon>
        <taxon>Gunneridae</taxon>
        <taxon>Pentapetalae</taxon>
        <taxon>asterids</taxon>
        <taxon>Ericales</taxon>
        <taxon>Theaceae</taxon>
        <taxon>Camellia</taxon>
    </lineage>
</organism>
<proteinExistence type="predicted"/>
<reference evidence="1 2" key="1">
    <citation type="journal article" date="2022" name="Plant J.">
        <title>Chromosome-level genome of Camellia lanceoleosa provides a valuable resource for understanding genome evolution and self-incompatibility.</title>
        <authorList>
            <person name="Gong W."/>
            <person name="Xiao S."/>
            <person name="Wang L."/>
            <person name="Liao Z."/>
            <person name="Chang Y."/>
            <person name="Mo W."/>
            <person name="Hu G."/>
            <person name="Li W."/>
            <person name="Zhao G."/>
            <person name="Zhu H."/>
            <person name="Hu X."/>
            <person name="Ji K."/>
            <person name="Xiang X."/>
            <person name="Song Q."/>
            <person name="Yuan D."/>
            <person name="Jin S."/>
            <person name="Zhang L."/>
        </authorList>
    </citation>
    <scope>NUCLEOTIDE SEQUENCE [LARGE SCALE GENOMIC DNA]</scope>
    <source>
        <strain evidence="1">SQ_2022a</strain>
    </source>
</reference>